<dbReference type="Pfam" id="PF01025">
    <property type="entry name" value="GrpE"/>
    <property type="match status" value="1"/>
</dbReference>
<comment type="function">
    <text evidence="7 10 11">Participates actively in the response to hyperosmotic and heat shock by preventing the aggregation of stress-denatured proteins, in association with DnaK and GrpE. It is the nucleotide exchange factor for DnaK and may function as a thermosensor. Unfolded proteins bind initially to DnaJ; upon interaction with the DnaJ-bound protein, DnaK hydrolyzes its bound ATP, resulting in the formation of a stable complex. GrpE releases ADP from DnaK; ATP binding to DnaK triggers the release of the substrate protein, thus completing the reaction cycle. Several rounds of ATP-dependent interactions between DnaJ, DnaK and GrpE are required for fully efficient folding.</text>
</comment>
<dbReference type="PRINTS" id="PR00773">
    <property type="entry name" value="GRPEPROTEIN"/>
</dbReference>
<evidence type="ECO:0000256" key="12">
    <source>
        <dbReference type="RuleBase" id="RU004478"/>
    </source>
</evidence>
<dbReference type="InterPro" id="IPR009012">
    <property type="entry name" value="GrpE_head"/>
</dbReference>
<gene>
    <name evidence="10 14" type="primary">grpE</name>
    <name evidence="14" type="ORF">CMN54_04195</name>
</gene>
<evidence type="ECO:0000256" key="13">
    <source>
        <dbReference type="SAM" id="MobiDB-lite"/>
    </source>
</evidence>
<comment type="subunit">
    <text evidence="3 10">Homodimer.</text>
</comment>
<keyword evidence="5 10" id="KW-0346">Stress response</keyword>
<dbReference type="FunFam" id="2.30.22.10:FF:000001">
    <property type="entry name" value="Protein GrpE"/>
    <property type="match status" value="1"/>
</dbReference>
<dbReference type="GO" id="GO:0006457">
    <property type="term" value="P:protein folding"/>
    <property type="evidence" value="ECO:0007669"/>
    <property type="project" value="InterPro"/>
</dbReference>
<dbReference type="SUPFAM" id="SSF58014">
    <property type="entry name" value="Coiled-coil domain of nucleotide exchange factor GrpE"/>
    <property type="match status" value="1"/>
</dbReference>
<evidence type="ECO:0000256" key="10">
    <source>
        <dbReference type="HAMAP-Rule" id="MF_01151"/>
    </source>
</evidence>
<dbReference type="AlphaFoldDB" id="A0A2D6YHJ0"/>
<evidence type="ECO:0000256" key="8">
    <source>
        <dbReference type="ARBA" id="ARBA00072274"/>
    </source>
</evidence>
<dbReference type="PANTHER" id="PTHR21237:SF23">
    <property type="entry name" value="GRPE PROTEIN HOMOLOG, MITOCHONDRIAL"/>
    <property type="match status" value="1"/>
</dbReference>
<dbReference type="NCBIfam" id="NF010738">
    <property type="entry name" value="PRK14140.1"/>
    <property type="match status" value="1"/>
</dbReference>
<keyword evidence="6 10" id="KW-0143">Chaperone</keyword>
<evidence type="ECO:0000313" key="14">
    <source>
        <dbReference type="EMBL" id="MAH62646.1"/>
    </source>
</evidence>
<evidence type="ECO:0000256" key="11">
    <source>
        <dbReference type="RuleBase" id="RU000639"/>
    </source>
</evidence>
<dbReference type="Gene3D" id="3.90.20.20">
    <property type="match status" value="1"/>
</dbReference>
<dbReference type="PANTHER" id="PTHR21237">
    <property type="entry name" value="GRPE PROTEIN"/>
    <property type="match status" value="1"/>
</dbReference>
<proteinExistence type="inferred from homology"/>
<organism evidence="14 15">
    <name type="scientific">SAR324 cluster bacterium</name>
    <dbReference type="NCBI Taxonomy" id="2024889"/>
    <lineage>
        <taxon>Bacteria</taxon>
        <taxon>Deltaproteobacteria</taxon>
        <taxon>SAR324 cluster</taxon>
    </lineage>
</organism>
<evidence type="ECO:0000256" key="5">
    <source>
        <dbReference type="ARBA" id="ARBA00023016"/>
    </source>
</evidence>
<keyword evidence="4 10" id="KW-0963">Cytoplasm</keyword>
<dbReference type="Gene3D" id="2.30.22.10">
    <property type="entry name" value="Head domain of nucleotide exchange factor GrpE"/>
    <property type="match status" value="1"/>
</dbReference>
<evidence type="ECO:0000256" key="1">
    <source>
        <dbReference type="ARBA" id="ARBA00004496"/>
    </source>
</evidence>
<name>A0A2D6YHJ0_9DELT</name>
<dbReference type="PROSITE" id="PS01071">
    <property type="entry name" value="GRPE"/>
    <property type="match status" value="1"/>
</dbReference>
<dbReference type="NCBIfam" id="NF010748">
    <property type="entry name" value="PRK14150.1"/>
    <property type="match status" value="1"/>
</dbReference>
<evidence type="ECO:0000256" key="3">
    <source>
        <dbReference type="ARBA" id="ARBA00011738"/>
    </source>
</evidence>
<evidence type="ECO:0000256" key="7">
    <source>
        <dbReference type="ARBA" id="ARBA00053401"/>
    </source>
</evidence>
<comment type="similarity">
    <text evidence="2 10 12">Belongs to the GrpE family.</text>
</comment>
<dbReference type="HAMAP" id="MF_01151">
    <property type="entry name" value="GrpE"/>
    <property type="match status" value="1"/>
</dbReference>
<reference evidence="15" key="1">
    <citation type="submission" date="2017-09" db="EMBL/GenBank/DDBJ databases">
        <title>The Reconstruction of 2,631 Draft Metagenome-Assembled Genomes from the Global Oceans.</title>
        <authorList>
            <person name="Tully B.J."/>
            <person name="Graham E.D."/>
            <person name="Heidelberg J.F."/>
        </authorList>
    </citation>
    <scope>NUCLEOTIDE SEQUENCE [LARGE SCALE GENOMIC DNA]</scope>
</reference>
<evidence type="ECO:0000256" key="2">
    <source>
        <dbReference type="ARBA" id="ARBA00009054"/>
    </source>
</evidence>
<evidence type="ECO:0000256" key="9">
    <source>
        <dbReference type="ARBA" id="ARBA00076414"/>
    </source>
</evidence>
<dbReference type="GO" id="GO:0000774">
    <property type="term" value="F:adenyl-nucleotide exchange factor activity"/>
    <property type="evidence" value="ECO:0007669"/>
    <property type="project" value="InterPro"/>
</dbReference>
<evidence type="ECO:0000256" key="6">
    <source>
        <dbReference type="ARBA" id="ARBA00023186"/>
    </source>
</evidence>
<dbReference type="GO" id="GO:0051082">
    <property type="term" value="F:unfolded protein binding"/>
    <property type="evidence" value="ECO:0007669"/>
    <property type="project" value="TreeGrafter"/>
</dbReference>
<accession>A0A2D6YHJ0</accession>
<sequence length="201" mass="23153">MNKKNTEQRINTEETPENSDTSISEEEAEPTATNDLVESEELETEEEEVSTTENEALLQVATLKEELLRQHAEMDNFRKRMSREQADRLKYHHMEFIRELLPAIDSLERALAHSQQQVDASSSILEGIEMVHRMMQESLNKFGVSRIEPQGDPFDPNCHQAVGMVHTNEVPENHVLDVFQVGYYLHDRVVRPAMVRVAEKP</sequence>
<dbReference type="GO" id="GO:0005737">
    <property type="term" value="C:cytoplasm"/>
    <property type="evidence" value="ECO:0007669"/>
    <property type="project" value="UniProtKB-SubCell"/>
</dbReference>
<dbReference type="Proteomes" id="UP000226525">
    <property type="component" value="Unassembled WGS sequence"/>
</dbReference>
<comment type="subcellular location">
    <subcellularLocation>
        <location evidence="1 10">Cytoplasm</location>
    </subcellularLocation>
</comment>
<feature type="region of interest" description="Disordered" evidence="13">
    <location>
        <begin position="1"/>
        <end position="54"/>
    </location>
</feature>
<dbReference type="InterPro" id="IPR000740">
    <property type="entry name" value="GrpE"/>
</dbReference>
<dbReference type="CDD" id="cd00446">
    <property type="entry name" value="GrpE"/>
    <property type="match status" value="1"/>
</dbReference>
<protein>
    <recommendedName>
        <fullName evidence="8 10">Protein GrpE</fullName>
    </recommendedName>
    <alternativeName>
        <fullName evidence="9 10">HSP-70 cofactor</fullName>
    </alternativeName>
</protein>
<dbReference type="InterPro" id="IPR013805">
    <property type="entry name" value="GrpE_CC"/>
</dbReference>
<dbReference type="GO" id="GO:0042803">
    <property type="term" value="F:protein homodimerization activity"/>
    <property type="evidence" value="ECO:0007669"/>
    <property type="project" value="InterPro"/>
</dbReference>
<dbReference type="GO" id="GO:0051087">
    <property type="term" value="F:protein-folding chaperone binding"/>
    <property type="evidence" value="ECO:0007669"/>
    <property type="project" value="InterPro"/>
</dbReference>
<comment type="caution">
    <text evidence="14">The sequence shown here is derived from an EMBL/GenBank/DDBJ whole genome shotgun (WGS) entry which is preliminary data.</text>
</comment>
<dbReference type="SUPFAM" id="SSF51064">
    <property type="entry name" value="Head domain of nucleotide exchange factor GrpE"/>
    <property type="match status" value="1"/>
</dbReference>
<evidence type="ECO:0000313" key="15">
    <source>
        <dbReference type="Proteomes" id="UP000226525"/>
    </source>
</evidence>
<dbReference type="EMBL" id="NZEX01000043">
    <property type="protein sequence ID" value="MAH62646.1"/>
    <property type="molecule type" value="Genomic_DNA"/>
</dbReference>
<feature type="compositionally biased region" description="Acidic residues" evidence="13">
    <location>
        <begin position="37"/>
        <end position="50"/>
    </location>
</feature>
<feature type="compositionally biased region" description="Basic and acidic residues" evidence="13">
    <location>
        <begin position="1"/>
        <end position="12"/>
    </location>
</feature>
<evidence type="ECO:0000256" key="4">
    <source>
        <dbReference type="ARBA" id="ARBA00022490"/>
    </source>
</evidence>